<sequence>MKLVQIAFVVLVLLINLASPLNTLADEVTDGSKYPNYLVGQKIVWLYKPRANSSNVQRIVVEVVKLGSKKVLVRVRKKNNEFVDRWVNPDKLENP</sequence>
<feature type="chain" id="PRO_5042883969" evidence="1">
    <location>
        <begin position="26"/>
        <end position="95"/>
    </location>
</feature>
<evidence type="ECO:0000313" key="2">
    <source>
        <dbReference type="EMBL" id="MDR9893077.1"/>
    </source>
</evidence>
<keyword evidence="3" id="KW-1185">Reference proteome</keyword>
<name>A0AAP5I0S4_9CYAN</name>
<reference evidence="3" key="1">
    <citation type="journal article" date="2021" name="Science">
        <title>Hunting the eagle killer: A cyanobacterial neurotoxin causes vacuolar myelinopathy.</title>
        <authorList>
            <person name="Breinlinger S."/>
            <person name="Phillips T.J."/>
            <person name="Haram B.N."/>
            <person name="Mares J."/>
            <person name="Martinez Yerena J.A."/>
            <person name="Hrouzek P."/>
            <person name="Sobotka R."/>
            <person name="Henderson W.M."/>
            <person name="Schmieder P."/>
            <person name="Williams S.M."/>
            <person name="Lauderdale J.D."/>
            <person name="Wilde H.D."/>
            <person name="Gerrin W."/>
            <person name="Kust A."/>
            <person name="Washington J.W."/>
            <person name="Wagner C."/>
            <person name="Geier B."/>
            <person name="Liebeke M."/>
            <person name="Enke H."/>
            <person name="Niedermeyer T.H.J."/>
            <person name="Wilde S.B."/>
        </authorList>
    </citation>
    <scope>NUCLEOTIDE SEQUENCE [LARGE SCALE GENOMIC DNA]</scope>
    <source>
        <strain evidence="3">Thurmond2011</strain>
    </source>
</reference>
<keyword evidence="1" id="KW-0732">Signal</keyword>
<gene>
    <name evidence="2" type="ORF">G7B40_000555</name>
</gene>
<feature type="signal peptide" evidence="1">
    <location>
        <begin position="1"/>
        <end position="25"/>
    </location>
</feature>
<evidence type="ECO:0000313" key="3">
    <source>
        <dbReference type="Proteomes" id="UP000667802"/>
    </source>
</evidence>
<evidence type="ECO:0000256" key="1">
    <source>
        <dbReference type="SAM" id="SignalP"/>
    </source>
</evidence>
<dbReference type="RefSeq" id="WP_208342784.1">
    <property type="nucleotide sequence ID" value="NZ_CAWQFN010000186.1"/>
</dbReference>
<proteinExistence type="predicted"/>
<accession>A0AAP5I0S4</accession>
<comment type="caution">
    <text evidence="2">The sequence shown here is derived from an EMBL/GenBank/DDBJ whole genome shotgun (WGS) entry which is preliminary data.</text>
</comment>
<organism evidence="2 3">
    <name type="scientific">Aetokthonos hydrillicola Thurmond2011</name>
    <dbReference type="NCBI Taxonomy" id="2712845"/>
    <lineage>
        <taxon>Bacteria</taxon>
        <taxon>Bacillati</taxon>
        <taxon>Cyanobacteriota</taxon>
        <taxon>Cyanophyceae</taxon>
        <taxon>Nostocales</taxon>
        <taxon>Hapalosiphonaceae</taxon>
        <taxon>Aetokthonos</taxon>
    </lineage>
</organism>
<dbReference type="Proteomes" id="UP000667802">
    <property type="component" value="Unassembled WGS sequence"/>
</dbReference>
<dbReference type="EMBL" id="JAALHA020000001">
    <property type="protein sequence ID" value="MDR9893077.1"/>
    <property type="molecule type" value="Genomic_DNA"/>
</dbReference>
<dbReference type="AlphaFoldDB" id="A0AAP5I0S4"/>
<protein>
    <submittedName>
        <fullName evidence="2">Uncharacterized protein</fullName>
    </submittedName>
</protein>